<keyword evidence="2" id="KW-0472">Membrane</keyword>
<feature type="transmembrane region" description="Helical" evidence="2">
    <location>
        <begin position="352"/>
        <end position="369"/>
    </location>
</feature>
<dbReference type="AlphaFoldDB" id="A0A6C0J9G9"/>
<evidence type="ECO:0000256" key="1">
    <source>
        <dbReference type="SAM" id="Coils"/>
    </source>
</evidence>
<keyword evidence="2" id="KW-0812">Transmembrane</keyword>
<feature type="coiled-coil region" evidence="1">
    <location>
        <begin position="44"/>
        <end position="102"/>
    </location>
</feature>
<evidence type="ECO:0000256" key="2">
    <source>
        <dbReference type="SAM" id="Phobius"/>
    </source>
</evidence>
<feature type="coiled-coil region" evidence="1">
    <location>
        <begin position="262"/>
        <end position="296"/>
    </location>
</feature>
<sequence length="374" mass="41639">MVFSNLLNSLTGLLTPKNNKKQQMNNQSINGELMNELSQGMMLLNNRKNKLNKLQKRIGLIENLTGLTEGKQRLQTTSQKELELLQKMEQNYNRQLSEYANSYKSFMDEYQKGVNDVQKCKASCLTNIPTGGSDWSYKRQACQAGCDLKGPYVSKCEDTYKKSRTGDTCTEATKGRCLNGQVNLGQDANVISNELADTTGTSLKVGCCDCGGGGGGPPSTMMRGKKILKCNEIPSAFGYTGSNGSYMTSACITASVDSERGNANLHTNYSQLSAQNEELIKTAQKIFNKIQELSKTDLNIQTKLDDEDFDLKSKLAEYGTVYADIISRKGKKDQTMDGQLEDVRYKEDSQQIQLWIWTGLAILTILFAIQRMRK</sequence>
<name>A0A6C0J9G9_9ZZZZ</name>
<keyword evidence="2" id="KW-1133">Transmembrane helix</keyword>
<organism evidence="3">
    <name type="scientific">viral metagenome</name>
    <dbReference type="NCBI Taxonomy" id="1070528"/>
    <lineage>
        <taxon>unclassified sequences</taxon>
        <taxon>metagenomes</taxon>
        <taxon>organismal metagenomes</taxon>
    </lineage>
</organism>
<dbReference type="EMBL" id="MN740357">
    <property type="protein sequence ID" value="QHU02425.1"/>
    <property type="molecule type" value="Genomic_DNA"/>
</dbReference>
<accession>A0A6C0J9G9</accession>
<protein>
    <submittedName>
        <fullName evidence="3">Uncharacterized protein</fullName>
    </submittedName>
</protein>
<evidence type="ECO:0000313" key="3">
    <source>
        <dbReference type="EMBL" id="QHU02425.1"/>
    </source>
</evidence>
<reference evidence="3" key="1">
    <citation type="journal article" date="2020" name="Nature">
        <title>Giant virus diversity and host interactions through global metagenomics.</title>
        <authorList>
            <person name="Schulz F."/>
            <person name="Roux S."/>
            <person name="Paez-Espino D."/>
            <person name="Jungbluth S."/>
            <person name="Walsh D.A."/>
            <person name="Denef V.J."/>
            <person name="McMahon K.D."/>
            <person name="Konstantinidis K.T."/>
            <person name="Eloe-Fadrosh E.A."/>
            <person name="Kyrpides N.C."/>
            <person name="Woyke T."/>
        </authorList>
    </citation>
    <scope>NUCLEOTIDE SEQUENCE</scope>
    <source>
        <strain evidence="3">GVMAG-M-3300025880-75</strain>
    </source>
</reference>
<keyword evidence="1" id="KW-0175">Coiled coil</keyword>
<proteinExistence type="predicted"/>